<accession>A0A061GDU3</accession>
<dbReference type="InterPro" id="IPR057670">
    <property type="entry name" value="SH3_retrovirus"/>
</dbReference>
<protein>
    <submittedName>
        <fullName evidence="3">Uncharacterized protein</fullName>
    </submittedName>
</protein>
<evidence type="ECO:0000313" key="3">
    <source>
        <dbReference type="EMBL" id="EOY27327.1"/>
    </source>
</evidence>
<dbReference type="Pfam" id="PF07727">
    <property type="entry name" value="RVT_2"/>
    <property type="match status" value="1"/>
</dbReference>
<gene>
    <name evidence="3" type="ORF">TCM_029194</name>
</gene>
<dbReference type="PANTHER" id="PTHR11439:SF502">
    <property type="entry name" value="SECRETED RXLR EFFECTOR PROTEIN 161-LIKE"/>
    <property type="match status" value="1"/>
</dbReference>
<organism evidence="3 4">
    <name type="scientific">Theobroma cacao</name>
    <name type="common">Cacao</name>
    <name type="synonym">Cocoa</name>
    <dbReference type="NCBI Taxonomy" id="3641"/>
    <lineage>
        <taxon>Eukaryota</taxon>
        <taxon>Viridiplantae</taxon>
        <taxon>Streptophyta</taxon>
        <taxon>Embryophyta</taxon>
        <taxon>Tracheophyta</taxon>
        <taxon>Spermatophyta</taxon>
        <taxon>Magnoliopsida</taxon>
        <taxon>eudicotyledons</taxon>
        <taxon>Gunneridae</taxon>
        <taxon>Pentapetalae</taxon>
        <taxon>rosids</taxon>
        <taxon>malvids</taxon>
        <taxon>Malvales</taxon>
        <taxon>Malvaceae</taxon>
        <taxon>Byttnerioideae</taxon>
        <taxon>Theobroma</taxon>
    </lineage>
</organism>
<dbReference type="InterPro" id="IPR043502">
    <property type="entry name" value="DNA/RNA_pol_sf"/>
</dbReference>
<proteinExistence type="predicted"/>
<evidence type="ECO:0000259" key="2">
    <source>
        <dbReference type="Pfam" id="PF25597"/>
    </source>
</evidence>
<dbReference type="Gramene" id="EOY27327">
    <property type="protein sequence ID" value="EOY27327"/>
    <property type="gene ID" value="TCM_029194"/>
</dbReference>
<dbReference type="Proteomes" id="UP000026915">
    <property type="component" value="Chromosome 6"/>
</dbReference>
<dbReference type="OMA" id="CEMWHEH"/>
<dbReference type="PANTHER" id="PTHR11439">
    <property type="entry name" value="GAG-POL-RELATED RETROTRANSPOSON"/>
    <property type="match status" value="1"/>
</dbReference>
<sequence length="511" mass="57879">MPKVFWAEVVNTANYILNMAYTRVLSNKTACEMWHEHKPSVSHMKTFGSVYCAKIPAEKRSTFDPKPVLAIFIGYSDLSRSYKLYNVKSEKVFINKDVKFDERLSWNWDNEIVENSGDVFLGVDEQLQGDNYELTNLEDENLAVKGTRSLEDIYNKCNLAMTDPTSFWIYRTKLNLDGSINKYKARLAVNESINWGGLENIPFGCQVSRSKWNLKEKIYIAQPEGYERIDDYFKGQGLNRSITEPTFYVKSSNESAELVVALYVDDLLITRPDTEYLQEFKAQMMSIFEITGLGLMSYFLKMEVQKNTPLTAGNKFSKNDGSAKADGSIYRSIVGSLLYLSATKPDIRYATCLLSRVIQTPSLVHFTAAKRILRYVKGMIVFGLLYLKKDSGELQGFSDNDWARSVDDSKSTGSFCFLLGSAVFTRASKKQEIVAQSSAEAEYIAIALAAIHTKWLRKDAIKDQEIELRYCQTDDQLADIFTIGLGKERFELLRAGLGIYQVPNQGGVLKG</sequence>
<keyword evidence="4" id="KW-1185">Reference proteome</keyword>
<dbReference type="EMBL" id="CM001884">
    <property type="protein sequence ID" value="EOY27327.1"/>
    <property type="molecule type" value="Genomic_DNA"/>
</dbReference>
<name>A0A061GDU3_THECC</name>
<dbReference type="CDD" id="cd09272">
    <property type="entry name" value="RNase_HI_RT_Ty1"/>
    <property type="match status" value="1"/>
</dbReference>
<dbReference type="AlphaFoldDB" id="A0A061GDU3"/>
<dbReference type="eggNOG" id="KOG0017">
    <property type="taxonomic scope" value="Eukaryota"/>
</dbReference>
<feature type="domain" description="Reverse transcriptase Ty1/copia-type" evidence="1">
    <location>
        <begin position="225"/>
        <end position="308"/>
    </location>
</feature>
<evidence type="ECO:0000259" key="1">
    <source>
        <dbReference type="Pfam" id="PF07727"/>
    </source>
</evidence>
<feature type="domain" description="Retroviral polymerase SH3-like" evidence="2">
    <location>
        <begin position="53"/>
        <end position="111"/>
    </location>
</feature>
<reference evidence="3 4" key="1">
    <citation type="journal article" date="2013" name="Genome Biol.">
        <title>The genome sequence of the most widely cultivated cacao type and its use to identify candidate genes regulating pod color.</title>
        <authorList>
            <person name="Motamayor J.C."/>
            <person name="Mockaitis K."/>
            <person name="Schmutz J."/>
            <person name="Haiminen N."/>
            <person name="Iii D.L."/>
            <person name="Cornejo O."/>
            <person name="Findley S.D."/>
            <person name="Zheng P."/>
            <person name="Utro F."/>
            <person name="Royaert S."/>
            <person name="Saski C."/>
            <person name="Jenkins J."/>
            <person name="Podicheti R."/>
            <person name="Zhao M."/>
            <person name="Scheffler B.E."/>
            <person name="Stack J.C."/>
            <person name="Feltus F.A."/>
            <person name="Mustiga G.M."/>
            <person name="Amores F."/>
            <person name="Phillips W."/>
            <person name="Marelli J.P."/>
            <person name="May G.D."/>
            <person name="Shapiro H."/>
            <person name="Ma J."/>
            <person name="Bustamante C.D."/>
            <person name="Schnell R.J."/>
            <person name="Main D."/>
            <person name="Gilbert D."/>
            <person name="Parida L."/>
            <person name="Kuhn D.N."/>
        </authorList>
    </citation>
    <scope>NUCLEOTIDE SEQUENCE [LARGE SCALE GENOMIC DNA]</scope>
    <source>
        <strain evidence="4">cv. Matina 1-6</strain>
    </source>
</reference>
<dbReference type="HOGENOM" id="CLU_533641_0_0_1"/>
<dbReference type="Pfam" id="PF25597">
    <property type="entry name" value="SH3_retrovirus"/>
    <property type="match status" value="1"/>
</dbReference>
<dbReference type="InParanoid" id="A0A061GDU3"/>
<dbReference type="STRING" id="3641.A0A061GDU3"/>
<dbReference type="InterPro" id="IPR013103">
    <property type="entry name" value="RVT_2"/>
</dbReference>
<evidence type="ECO:0000313" key="4">
    <source>
        <dbReference type="Proteomes" id="UP000026915"/>
    </source>
</evidence>
<dbReference type="SUPFAM" id="SSF56672">
    <property type="entry name" value="DNA/RNA polymerases"/>
    <property type="match status" value="1"/>
</dbReference>